<dbReference type="EMBL" id="JAOSIR010000001">
    <property type="protein sequence ID" value="MDO8059021.1"/>
    <property type="molecule type" value="Genomic_DNA"/>
</dbReference>
<dbReference type="EC" id="5.4.99.25" evidence="5"/>
<comment type="similarity">
    <text evidence="2 5">Belongs to the pseudouridine synthase TruB family. Type 1 subfamily.</text>
</comment>
<dbReference type="PANTHER" id="PTHR13767:SF2">
    <property type="entry name" value="PSEUDOURIDYLATE SYNTHASE TRUB1"/>
    <property type="match status" value="1"/>
</dbReference>
<comment type="function">
    <text evidence="5">Responsible for synthesis of pseudouridine from uracil-55 in the psi GC loop of transfer RNAs.</text>
</comment>
<dbReference type="InterPro" id="IPR002501">
    <property type="entry name" value="PsdUridine_synth_N"/>
</dbReference>
<dbReference type="SUPFAM" id="SSF55120">
    <property type="entry name" value="Pseudouridine synthase"/>
    <property type="match status" value="1"/>
</dbReference>
<dbReference type="CDD" id="cd02573">
    <property type="entry name" value="PseudoU_synth_EcTruB"/>
    <property type="match status" value="1"/>
</dbReference>
<dbReference type="GO" id="GO:0160148">
    <property type="term" value="F:tRNA pseudouridine(55) synthase activity"/>
    <property type="evidence" value="ECO:0007669"/>
    <property type="project" value="UniProtKB-EC"/>
</dbReference>
<evidence type="ECO:0000313" key="8">
    <source>
        <dbReference type="Proteomes" id="UP001170674"/>
    </source>
</evidence>
<evidence type="ECO:0000256" key="5">
    <source>
        <dbReference type="HAMAP-Rule" id="MF_01080"/>
    </source>
</evidence>
<proteinExistence type="inferred from homology"/>
<protein>
    <recommendedName>
        <fullName evidence="5">tRNA pseudouridine synthase B</fullName>
        <ecNumber evidence="5">5.4.99.25</ecNumber>
    </recommendedName>
    <alternativeName>
        <fullName evidence="5">tRNA pseudouridine(55) synthase</fullName>
        <shortName evidence="5">Psi55 synthase</shortName>
    </alternativeName>
    <alternativeName>
        <fullName evidence="5">tRNA pseudouridylate synthase</fullName>
    </alternativeName>
    <alternativeName>
        <fullName evidence="5">tRNA-uridine isomerase</fullName>
    </alternativeName>
</protein>
<reference evidence="7 8" key="1">
    <citation type="journal article" date="2023" name="Int. J. Syst. Evol. Microbiol.">
        <title>The observation of taxonomic boundaries for the 16SrII and 16SrXXV phytoplasmas using genome-based delimitation.</title>
        <authorList>
            <person name="Rodrigues Jardim B."/>
            <person name="Tran-Nguyen L.T.T."/>
            <person name="Gambley C."/>
            <person name="Al-Sadi A.M."/>
            <person name="Al-Subhi A.M."/>
            <person name="Foissac X."/>
            <person name="Salar P."/>
            <person name="Cai H."/>
            <person name="Yang J.Y."/>
            <person name="Davis R."/>
            <person name="Jones L."/>
            <person name="Rodoni B."/>
            <person name="Constable F.E."/>
        </authorList>
    </citation>
    <scope>NUCLEOTIDE SEQUENCE [LARGE SCALE GENOMIC DNA]</scope>
    <source>
        <strain evidence="7">BAWM-OMN-P53</strain>
    </source>
</reference>
<evidence type="ECO:0000256" key="2">
    <source>
        <dbReference type="ARBA" id="ARBA00005642"/>
    </source>
</evidence>
<keyword evidence="8" id="KW-1185">Reference proteome</keyword>
<dbReference type="Pfam" id="PF01509">
    <property type="entry name" value="TruB_N"/>
    <property type="match status" value="1"/>
</dbReference>
<feature type="active site" description="Nucleophile" evidence="5">
    <location>
        <position position="38"/>
    </location>
</feature>
<evidence type="ECO:0000259" key="6">
    <source>
        <dbReference type="Pfam" id="PF01509"/>
    </source>
</evidence>
<dbReference type="NCBIfam" id="TIGR00431">
    <property type="entry name" value="TruB"/>
    <property type="match status" value="1"/>
</dbReference>
<evidence type="ECO:0000256" key="1">
    <source>
        <dbReference type="ARBA" id="ARBA00000385"/>
    </source>
</evidence>
<evidence type="ECO:0000256" key="3">
    <source>
        <dbReference type="ARBA" id="ARBA00022694"/>
    </source>
</evidence>
<organism evidence="7 8">
    <name type="scientific">Candidatus Phytoplasma crotalariae</name>
    <dbReference type="NCBI Taxonomy" id="2982627"/>
    <lineage>
        <taxon>Bacteria</taxon>
        <taxon>Bacillati</taxon>
        <taxon>Mycoplasmatota</taxon>
        <taxon>Mollicutes</taxon>
        <taxon>Acholeplasmatales</taxon>
        <taxon>Acholeplasmataceae</taxon>
        <taxon>Candidatus Phytoplasma</taxon>
        <taxon>16SrII (Peanut WB group)</taxon>
    </lineage>
</organism>
<keyword evidence="4 5" id="KW-0413">Isomerase</keyword>
<sequence length="280" mass="32372">MEGFFLINKTSGISSHDVVKFIKKKLNLEKAGHTGTLDPLAEGLLIVIINKATKLAFLFNDLDKQYQGTAIFNKNYDTLDVNGKLMDTKNIILSESMIKKNFDFFNNKQYWQTPPIFSAVKIKGKKMYNLARKQKYLEIPPRQVTISNLKLISYDNKEQEAKFQVDVSKGTYIRSLIRDIGKNMNTYGALKQLKRTKIGLYELKNATLMNQISLSNLIDIKILFQNCKKIILNDYMIKLIQNGIYLDQRHIITQEPFIVMNNNNKWIAYYQPIRLGAKEA</sequence>
<dbReference type="Gene3D" id="3.30.2350.10">
    <property type="entry name" value="Pseudouridine synthase"/>
    <property type="match status" value="1"/>
</dbReference>
<dbReference type="HAMAP" id="MF_01080">
    <property type="entry name" value="TruB_bact"/>
    <property type="match status" value="1"/>
</dbReference>
<name>A0ABT9D1W3_9MOLU</name>
<keyword evidence="3 5" id="KW-0819">tRNA processing</keyword>
<comment type="catalytic activity">
    <reaction evidence="1 5">
        <text>uridine(55) in tRNA = pseudouridine(55) in tRNA</text>
        <dbReference type="Rhea" id="RHEA:42532"/>
        <dbReference type="Rhea" id="RHEA-COMP:10101"/>
        <dbReference type="Rhea" id="RHEA-COMP:10102"/>
        <dbReference type="ChEBI" id="CHEBI:65314"/>
        <dbReference type="ChEBI" id="CHEBI:65315"/>
        <dbReference type="EC" id="5.4.99.25"/>
    </reaction>
</comment>
<feature type="domain" description="Pseudouridine synthase II N-terminal" evidence="6">
    <location>
        <begin position="23"/>
        <end position="173"/>
    </location>
</feature>
<dbReference type="RefSeq" id="WP_304514560.1">
    <property type="nucleotide sequence ID" value="NZ_JAOSIR010000001.1"/>
</dbReference>
<dbReference type="Proteomes" id="UP001170674">
    <property type="component" value="Unassembled WGS sequence"/>
</dbReference>
<accession>A0ABT9D1W3</accession>
<comment type="caution">
    <text evidence="7">The sequence shown here is derived from an EMBL/GenBank/DDBJ whole genome shotgun (WGS) entry which is preliminary data.</text>
</comment>
<dbReference type="InterPro" id="IPR020103">
    <property type="entry name" value="PsdUridine_synth_cat_dom_sf"/>
</dbReference>
<dbReference type="PANTHER" id="PTHR13767">
    <property type="entry name" value="TRNA-PSEUDOURIDINE SYNTHASE"/>
    <property type="match status" value="1"/>
</dbReference>
<dbReference type="InterPro" id="IPR014780">
    <property type="entry name" value="tRNA_psdUridine_synth_TruB"/>
</dbReference>
<evidence type="ECO:0000256" key="4">
    <source>
        <dbReference type="ARBA" id="ARBA00023235"/>
    </source>
</evidence>
<evidence type="ECO:0000313" key="7">
    <source>
        <dbReference type="EMBL" id="MDO8059021.1"/>
    </source>
</evidence>
<gene>
    <name evidence="5 7" type="primary">truB</name>
    <name evidence="7" type="ORF">OC683_00065</name>
</gene>